<dbReference type="RefSeq" id="WP_141640636.1">
    <property type="nucleotide sequence ID" value="NZ_VIFM01000004.1"/>
</dbReference>
<dbReference type="OrthoDB" id="3659232at2"/>
<name>A0A540X924_9BACT</name>
<protein>
    <submittedName>
        <fullName evidence="1">Uncharacterized protein</fullName>
    </submittedName>
</protein>
<accession>A0A540X924</accession>
<reference evidence="1 2" key="1">
    <citation type="submission" date="2019-06" db="EMBL/GenBank/DDBJ databases">
        <authorList>
            <person name="Livingstone P."/>
            <person name="Whitworth D."/>
        </authorList>
    </citation>
    <scope>NUCLEOTIDE SEQUENCE [LARGE SCALE GENOMIC DNA]</scope>
    <source>
        <strain evidence="1 2">AM401</strain>
    </source>
</reference>
<comment type="caution">
    <text evidence="1">The sequence shown here is derived from an EMBL/GenBank/DDBJ whole genome shotgun (WGS) entry which is preliminary data.</text>
</comment>
<evidence type="ECO:0000313" key="2">
    <source>
        <dbReference type="Proteomes" id="UP000315369"/>
    </source>
</evidence>
<sequence>MNVREALQRTKHWVNTEGSRIPGFLGAYVAGSSTRMPLDAPFAPWRDVDIVIATTDANEVRMPPLEFVHQEVIVECGCLDAKLFQRAEDIVATPEHADNLAAGVILSDPTGAFQKLHERVAVEFPRRPWVRARCEAHQRTFLTHLEQATQARAAGMYPLMLMHYHAALVYLSGLVALSHLRPITVRQCFVLSGELLERQGLGALHEESLELLGSASLSKVEVEHFHADFMKAFDRAIEVKRGDVPYGFKLRAHLRRAYLEGTQEMIDAGRHREAAFWFFGLYFLALMVIQKDAPGDERPVFQARFDAFFARLDLHPTADWMGRLRRAKAVFERFREASETALASTPAIKD</sequence>
<dbReference type="Proteomes" id="UP000315369">
    <property type="component" value="Unassembled WGS sequence"/>
</dbReference>
<evidence type="ECO:0000313" key="1">
    <source>
        <dbReference type="EMBL" id="TQF17732.1"/>
    </source>
</evidence>
<dbReference type="EMBL" id="VIFM01000004">
    <property type="protein sequence ID" value="TQF17732.1"/>
    <property type="molecule type" value="Genomic_DNA"/>
</dbReference>
<gene>
    <name evidence="1" type="ORF">FJV41_01830</name>
</gene>
<proteinExistence type="predicted"/>
<organism evidence="1 2">
    <name type="scientific">Myxococcus llanfairpwllgwyngyllgogerychwyrndrobwllllantysiliogogogochensis</name>
    <dbReference type="NCBI Taxonomy" id="2590453"/>
    <lineage>
        <taxon>Bacteria</taxon>
        <taxon>Pseudomonadati</taxon>
        <taxon>Myxococcota</taxon>
        <taxon>Myxococcia</taxon>
        <taxon>Myxococcales</taxon>
        <taxon>Cystobacterineae</taxon>
        <taxon>Myxococcaceae</taxon>
        <taxon>Myxococcus</taxon>
    </lineage>
</organism>
<dbReference type="AlphaFoldDB" id="A0A540X924"/>
<keyword evidence="2" id="KW-1185">Reference proteome</keyword>